<evidence type="ECO:0000313" key="4">
    <source>
        <dbReference type="EMBL" id="OGF71612.1"/>
    </source>
</evidence>
<keyword evidence="2" id="KW-0472">Membrane</keyword>
<proteinExistence type="inferred from homology"/>
<dbReference type="InterPro" id="IPR019079">
    <property type="entry name" value="Capsule_synth_CapA"/>
</dbReference>
<evidence type="ECO:0000256" key="2">
    <source>
        <dbReference type="SAM" id="Phobius"/>
    </source>
</evidence>
<evidence type="ECO:0000259" key="3">
    <source>
        <dbReference type="SMART" id="SM00854"/>
    </source>
</evidence>
<dbReference type="InterPro" id="IPR029052">
    <property type="entry name" value="Metallo-depent_PP-like"/>
</dbReference>
<organism evidence="4 5">
    <name type="scientific">Candidatus Giovannonibacteria bacterium RIFCSPHIGHO2_02_FULL_45_40</name>
    <dbReference type="NCBI Taxonomy" id="1798337"/>
    <lineage>
        <taxon>Bacteria</taxon>
        <taxon>Candidatus Giovannoniibacteriota</taxon>
    </lineage>
</organism>
<dbReference type="PANTHER" id="PTHR33393">
    <property type="entry name" value="POLYGLUTAMINE SYNTHESIS ACCESSORY PROTEIN RV0574C-RELATED"/>
    <property type="match status" value="1"/>
</dbReference>
<feature type="domain" description="Capsule synthesis protein CapA" evidence="3">
    <location>
        <begin position="80"/>
        <end position="307"/>
    </location>
</feature>
<comment type="similarity">
    <text evidence="1">Belongs to the CapA family.</text>
</comment>
<reference evidence="4 5" key="1">
    <citation type="journal article" date="2016" name="Nat. Commun.">
        <title>Thousands of microbial genomes shed light on interconnected biogeochemical processes in an aquifer system.</title>
        <authorList>
            <person name="Anantharaman K."/>
            <person name="Brown C.T."/>
            <person name="Hug L.A."/>
            <person name="Sharon I."/>
            <person name="Castelle C.J."/>
            <person name="Probst A.J."/>
            <person name="Thomas B.C."/>
            <person name="Singh A."/>
            <person name="Wilkins M.J."/>
            <person name="Karaoz U."/>
            <person name="Brodie E.L."/>
            <person name="Williams K.H."/>
            <person name="Hubbard S.S."/>
            <person name="Banfield J.F."/>
        </authorList>
    </citation>
    <scope>NUCLEOTIDE SEQUENCE [LARGE SCALE GENOMIC DNA]</scope>
</reference>
<name>A0A1F5W7H2_9BACT</name>
<dbReference type="InterPro" id="IPR052169">
    <property type="entry name" value="CW_Biosynth-Accessory"/>
</dbReference>
<keyword evidence="2" id="KW-1133">Transmembrane helix</keyword>
<dbReference type="Gene3D" id="3.60.21.10">
    <property type="match status" value="1"/>
</dbReference>
<protein>
    <recommendedName>
        <fullName evidence="3">Capsule synthesis protein CapA domain-containing protein</fullName>
    </recommendedName>
</protein>
<dbReference type="EMBL" id="MFHP01000031">
    <property type="protein sequence ID" value="OGF71612.1"/>
    <property type="molecule type" value="Genomic_DNA"/>
</dbReference>
<dbReference type="SMART" id="SM00854">
    <property type="entry name" value="PGA_cap"/>
    <property type="match status" value="1"/>
</dbReference>
<sequence>MNFTLDRTGLVFTLKALLAASLSVYFVWFGSNIVFGHAYPQNDQRMESARENLSQIQTDRFYRKQNLASALDSLEKERALLAFVGDIMLDRGVKESILKNGGGDFLFSFEKIQETLKQYNVLFGNLEGPISDKGQNQGSSYSFRMDPKTTSALAFAGFNILSLANNHIGDWGEEAAKDTTARLESAGIIGVGMDYSPKILNLRGTKIAFLALSDIKGMVNLPFLYDKSEAEMAVRSAKEMSNLVIISMHFGEEYHKEPSVRQKEIAHGLIDAGADLVIGSHPHVVQPVEQYKNSYIAYSLGNFVFDQDFSEDTMRGLLFEVELENGQIIKIAPKTVIINENFQPTVP</sequence>
<evidence type="ECO:0000313" key="5">
    <source>
        <dbReference type="Proteomes" id="UP000178743"/>
    </source>
</evidence>
<evidence type="ECO:0000256" key="1">
    <source>
        <dbReference type="ARBA" id="ARBA00005662"/>
    </source>
</evidence>
<dbReference type="SUPFAM" id="SSF56300">
    <property type="entry name" value="Metallo-dependent phosphatases"/>
    <property type="match status" value="1"/>
</dbReference>
<dbReference type="Pfam" id="PF09587">
    <property type="entry name" value="PGA_cap"/>
    <property type="match status" value="1"/>
</dbReference>
<comment type="caution">
    <text evidence="4">The sequence shown here is derived from an EMBL/GenBank/DDBJ whole genome shotgun (WGS) entry which is preliminary data.</text>
</comment>
<dbReference type="CDD" id="cd07381">
    <property type="entry name" value="MPP_CapA"/>
    <property type="match status" value="1"/>
</dbReference>
<dbReference type="AlphaFoldDB" id="A0A1F5W7H2"/>
<gene>
    <name evidence="4" type="ORF">A3C05_01250</name>
</gene>
<keyword evidence="2" id="KW-0812">Transmembrane</keyword>
<dbReference type="Proteomes" id="UP000178743">
    <property type="component" value="Unassembled WGS sequence"/>
</dbReference>
<feature type="transmembrane region" description="Helical" evidence="2">
    <location>
        <begin position="12"/>
        <end position="35"/>
    </location>
</feature>
<accession>A0A1F5W7H2</accession>
<dbReference type="PANTHER" id="PTHR33393:SF11">
    <property type="entry name" value="POLYGLUTAMINE SYNTHESIS ACCESSORY PROTEIN RV0574C-RELATED"/>
    <property type="match status" value="1"/>
</dbReference>